<protein>
    <recommendedName>
        <fullName evidence="4 5">Large ribosomal subunit protein bL28</fullName>
    </recommendedName>
</protein>
<dbReference type="AlphaFoldDB" id="A0A2H1EBC0"/>
<gene>
    <name evidence="5 6" type="primary">rpmB</name>
    <name evidence="6" type="ORF">MARIT_2314</name>
</gene>
<evidence type="ECO:0000256" key="1">
    <source>
        <dbReference type="ARBA" id="ARBA00008760"/>
    </source>
</evidence>
<dbReference type="InterPro" id="IPR001383">
    <property type="entry name" value="Ribosomal_bL28_bact-type"/>
</dbReference>
<dbReference type="InterPro" id="IPR034704">
    <property type="entry name" value="Ribosomal_bL28/bL31-like_sf"/>
</dbReference>
<evidence type="ECO:0000313" key="7">
    <source>
        <dbReference type="Proteomes" id="UP000231564"/>
    </source>
</evidence>
<dbReference type="PANTHER" id="PTHR13528:SF2">
    <property type="entry name" value="LARGE RIBOSOMAL SUBUNIT PROTEIN BL28M"/>
    <property type="match status" value="1"/>
</dbReference>
<dbReference type="GO" id="GO:0005840">
    <property type="term" value="C:ribosome"/>
    <property type="evidence" value="ECO:0007669"/>
    <property type="project" value="UniProtKB-KW"/>
</dbReference>
<dbReference type="EMBL" id="LT634361">
    <property type="protein sequence ID" value="SFZ83873.1"/>
    <property type="molecule type" value="Genomic_DNA"/>
</dbReference>
<dbReference type="HAMAP" id="MF_00373">
    <property type="entry name" value="Ribosomal_bL28"/>
    <property type="match status" value="1"/>
</dbReference>
<sequence length="96" mass="11029">MHKFAPRLEITLKTVKKMSRVCELTGKKAMVGNNVSHALNRTKRKFNANLMVKRFYIPEEDKWIRLKVSASALKNINKKGISAVIKEAREKGFLTK</sequence>
<evidence type="ECO:0000256" key="4">
    <source>
        <dbReference type="ARBA" id="ARBA00035174"/>
    </source>
</evidence>
<dbReference type="Proteomes" id="UP000231564">
    <property type="component" value="Chromosome MARIT"/>
</dbReference>
<keyword evidence="7" id="KW-1185">Reference proteome</keyword>
<proteinExistence type="inferred from homology"/>
<dbReference type="Gene3D" id="2.30.170.40">
    <property type="entry name" value="Ribosomal protein L28/L24"/>
    <property type="match status" value="1"/>
</dbReference>
<dbReference type="NCBIfam" id="TIGR00009">
    <property type="entry name" value="L28"/>
    <property type="match status" value="1"/>
</dbReference>
<dbReference type="FunFam" id="2.30.170.40:FF:000001">
    <property type="entry name" value="50S ribosomal protein L28"/>
    <property type="match status" value="1"/>
</dbReference>
<dbReference type="GO" id="GO:0003735">
    <property type="term" value="F:structural constituent of ribosome"/>
    <property type="evidence" value="ECO:0007669"/>
    <property type="project" value="InterPro"/>
</dbReference>
<reference evidence="6 7" key="1">
    <citation type="submission" date="2016-11" db="EMBL/GenBank/DDBJ databases">
        <authorList>
            <person name="Jaros S."/>
            <person name="Januszkiewicz K."/>
            <person name="Wedrychowicz H."/>
        </authorList>
    </citation>
    <scope>NUCLEOTIDE SEQUENCE [LARGE SCALE GENOMIC DNA]</scope>
    <source>
        <strain evidence="6">NCIMB 2154T</strain>
    </source>
</reference>
<dbReference type="STRING" id="1349785.GCA_000509405_02159"/>
<name>A0A2H1EBC0_9FLAO</name>
<dbReference type="GO" id="GO:1990904">
    <property type="term" value="C:ribonucleoprotein complex"/>
    <property type="evidence" value="ECO:0007669"/>
    <property type="project" value="UniProtKB-KW"/>
</dbReference>
<dbReference type="PANTHER" id="PTHR13528">
    <property type="entry name" value="39S RIBOSOMAL PROTEIN L28, MITOCHONDRIAL"/>
    <property type="match status" value="1"/>
</dbReference>
<evidence type="ECO:0000256" key="5">
    <source>
        <dbReference type="HAMAP-Rule" id="MF_00373"/>
    </source>
</evidence>
<keyword evidence="3 5" id="KW-0687">Ribonucleoprotein</keyword>
<evidence type="ECO:0000256" key="2">
    <source>
        <dbReference type="ARBA" id="ARBA00022980"/>
    </source>
</evidence>
<dbReference type="InterPro" id="IPR026569">
    <property type="entry name" value="Ribosomal_bL28"/>
</dbReference>
<evidence type="ECO:0000313" key="6">
    <source>
        <dbReference type="EMBL" id="SFZ83873.1"/>
    </source>
</evidence>
<organism evidence="6 7">
    <name type="scientific">Tenacibaculum maritimum NCIMB 2154</name>
    <dbReference type="NCBI Taxonomy" id="1349785"/>
    <lineage>
        <taxon>Bacteria</taxon>
        <taxon>Pseudomonadati</taxon>
        <taxon>Bacteroidota</taxon>
        <taxon>Flavobacteriia</taxon>
        <taxon>Flavobacteriales</taxon>
        <taxon>Flavobacteriaceae</taxon>
        <taxon>Tenacibaculum</taxon>
    </lineage>
</organism>
<dbReference type="Pfam" id="PF00830">
    <property type="entry name" value="Ribosomal_L28"/>
    <property type="match status" value="1"/>
</dbReference>
<dbReference type="KEGG" id="tmar:MARIT_2314"/>
<dbReference type="GO" id="GO:0006412">
    <property type="term" value="P:translation"/>
    <property type="evidence" value="ECO:0007669"/>
    <property type="project" value="UniProtKB-UniRule"/>
</dbReference>
<evidence type="ECO:0000256" key="3">
    <source>
        <dbReference type="ARBA" id="ARBA00023274"/>
    </source>
</evidence>
<accession>A0A2H1EBC0</accession>
<dbReference type="InterPro" id="IPR037147">
    <property type="entry name" value="Ribosomal_bL28_sf"/>
</dbReference>
<keyword evidence="2 5" id="KW-0689">Ribosomal protein</keyword>
<dbReference type="SUPFAM" id="SSF143800">
    <property type="entry name" value="L28p-like"/>
    <property type="match status" value="1"/>
</dbReference>
<comment type="similarity">
    <text evidence="1 5">Belongs to the bacterial ribosomal protein bL28 family.</text>
</comment>